<evidence type="ECO:0000313" key="2">
    <source>
        <dbReference type="Proteomes" id="UP001500618"/>
    </source>
</evidence>
<dbReference type="Proteomes" id="UP001500618">
    <property type="component" value="Unassembled WGS sequence"/>
</dbReference>
<reference evidence="2" key="1">
    <citation type="journal article" date="2019" name="Int. J. Syst. Evol. Microbiol.">
        <title>The Global Catalogue of Microorganisms (GCM) 10K type strain sequencing project: providing services to taxonomists for standard genome sequencing and annotation.</title>
        <authorList>
            <consortium name="The Broad Institute Genomics Platform"/>
            <consortium name="The Broad Institute Genome Sequencing Center for Infectious Disease"/>
            <person name="Wu L."/>
            <person name="Ma J."/>
        </authorList>
    </citation>
    <scope>NUCLEOTIDE SEQUENCE [LARGE SCALE GENOMIC DNA]</scope>
    <source>
        <strain evidence="2">JCM 14718</strain>
    </source>
</reference>
<sequence>MASRHAVLIGTLPGDSTEEAMRAALDRLGPHLRRLPDGETGSRRVWIVGLIRGFRDHPDLEVAKDGDMHDYKSQLHFRVRKGHQLTGDKLDLGYLAAYRDSRPVFDRLTEEAGVRPTYQVGIPGDLNLAMFATGPTRMLRTRPAFTDATLRDLRQIHAESHGEVVFQLEVPAETVSVTMAPAPLRGLAAGWMAASVVKLAKAAPAGARFGVHLCLGDLGHQALGKLRTAAPLVKLANAVAARWPAGRPLDYVHAPLAQGDQPPSLDPEFYRPLAGLRLPPSTPFVAGFLHEGRSLDEQRRILAMIEDAVGHPVDVAAACGLGRRSPEAAYTTMDQARELCENN</sequence>
<accession>A0ABP4V0B7</accession>
<dbReference type="RefSeq" id="WP_163568894.1">
    <property type="nucleotide sequence ID" value="NZ_BAAANY010000038.1"/>
</dbReference>
<organism evidence="1 2">
    <name type="scientific">Fodinicola feengrottensis</name>
    <dbReference type="NCBI Taxonomy" id="435914"/>
    <lineage>
        <taxon>Bacteria</taxon>
        <taxon>Bacillati</taxon>
        <taxon>Actinomycetota</taxon>
        <taxon>Actinomycetes</taxon>
        <taxon>Mycobacteriales</taxon>
        <taxon>Fodinicola</taxon>
    </lineage>
</organism>
<comment type="caution">
    <text evidence="1">The sequence shown here is derived from an EMBL/GenBank/DDBJ whole genome shotgun (WGS) entry which is preliminary data.</text>
</comment>
<proteinExistence type="predicted"/>
<keyword evidence="2" id="KW-1185">Reference proteome</keyword>
<dbReference type="EMBL" id="BAAANY010000038">
    <property type="protein sequence ID" value="GAA1713748.1"/>
    <property type="molecule type" value="Genomic_DNA"/>
</dbReference>
<name>A0ABP4V0B7_9ACTN</name>
<protein>
    <submittedName>
        <fullName evidence="1">Uncharacterized protein</fullName>
    </submittedName>
</protein>
<evidence type="ECO:0000313" key="1">
    <source>
        <dbReference type="EMBL" id="GAA1713748.1"/>
    </source>
</evidence>
<gene>
    <name evidence="1" type="ORF">GCM10009765_73530</name>
</gene>